<dbReference type="EMBL" id="JAEFCI010007417">
    <property type="protein sequence ID" value="KAG5459080.1"/>
    <property type="molecule type" value="Genomic_DNA"/>
</dbReference>
<feature type="compositionally biased region" description="Basic residues" evidence="1">
    <location>
        <begin position="130"/>
        <end position="139"/>
    </location>
</feature>
<dbReference type="OrthoDB" id="154356at2759"/>
<keyword evidence="3" id="KW-1185">Reference proteome</keyword>
<dbReference type="AlphaFoldDB" id="A0A8H8DI15"/>
<feature type="region of interest" description="Disordered" evidence="1">
    <location>
        <begin position="130"/>
        <end position="155"/>
    </location>
</feature>
<evidence type="ECO:0000313" key="2">
    <source>
        <dbReference type="EMBL" id="KAG5459080.1"/>
    </source>
</evidence>
<feature type="region of interest" description="Disordered" evidence="1">
    <location>
        <begin position="1"/>
        <end position="89"/>
    </location>
</feature>
<accession>A0A8H8DI15</accession>
<feature type="compositionally biased region" description="Low complexity" evidence="1">
    <location>
        <begin position="1"/>
        <end position="37"/>
    </location>
</feature>
<evidence type="ECO:0000313" key="3">
    <source>
        <dbReference type="Proteomes" id="UP000673691"/>
    </source>
</evidence>
<protein>
    <submittedName>
        <fullName evidence="2">Uncharacterized protein</fullName>
    </submittedName>
</protein>
<reference evidence="2 3" key="1">
    <citation type="journal article" name="Sci. Rep.">
        <title>Genome-scale phylogenetic analyses confirm Olpidium as the closest living zoosporic fungus to the non-flagellated, terrestrial fungi.</title>
        <authorList>
            <person name="Chang Y."/>
            <person name="Rochon D."/>
            <person name="Sekimoto S."/>
            <person name="Wang Y."/>
            <person name="Chovatia M."/>
            <person name="Sandor L."/>
            <person name="Salamov A."/>
            <person name="Grigoriev I.V."/>
            <person name="Stajich J.E."/>
            <person name="Spatafora J.W."/>
        </authorList>
    </citation>
    <scope>NUCLEOTIDE SEQUENCE [LARGE SCALE GENOMIC DNA]</scope>
    <source>
        <strain evidence="2">S191</strain>
    </source>
</reference>
<feature type="compositionally biased region" description="Acidic residues" evidence="1">
    <location>
        <begin position="50"/>
        <end position="59"/>
    </location>
</feature>
<name>A0A8H8DI15_9FUNG</name>
<dbReference type="Proteomes" id="UP000673691">
    <property type="component" value="Unassembled WGS sequence"/>
</dbReference>
<sequence>MSSPAAAAAAAASPPASEPPGTAAPPADTAAADAPARPARDAAARPPEDSPAEADEAPPGEDAAAGGGKCEGGGKEEGPPRRPSRLDAEADKRDRALAEFLGVIDEYTPVVRVLAAVRFLRARIHRRRGAARPRARRSTARSSIPPPPVFRTAGKGQNALPRLIPDLVMDYYLNKAGFDCDDVRTYGAFYCAFAFGLSFCLPEERAAIIARAGGFFRQRGRTRALRPDFWEEPVRSSPPPGNASSRWPRKSSCLTSRRTRTTTAKLGSRGLRRDRQRCVPFQIWEGVRREGVFSCVWGDRFFSEVFQKKRRNPPVRPRFPSFFLFVGN</sequence>
<proteinExistence type="predicted"/>
<feature type="region of interest" description="Disordered" evidence="1">
    <location>
        <begin position="231"/>
        <end position="266"/>
    </location>
</feature>
<feature type="compositionally biased region" description="Basic and acidic residues" evidence="1">
    <location>
        <begin position="38"/>
        <end position="48"/>
    </location>
</feature>
<gene>
    <name evidence="2" type="ORF">BJ554DRAFT_573</name>
</gene>
<evidence type="ECO:0000256" key="1">
    <source>
        <dbReference type="SAM" id="MobiDB-lite"/>
    </source>
</evidence>
<feature type="compositionally biased region" description="Basic and acidic residues" evidence="1">
    <location>
        <begin position="72"/>
        <end position="89"/>
    </location>
</feature>
<organism evidence="2 3">
    <name type="scientific">Olpidium bornovanus</name>
    <dbReference type="NCBI Taxonomy" id="278681"/>
    <lineage>
        <taxon>Eukaryota</taxon>
        <taxon>Fungi</taxon>
        <taxon>Fungi incertae sedis</taxon>
        <taxon>Olpidiomycota</taxon>
        <taxon>Olpidiomycotina</taxon>
        <taxon>Olpidiomycetes</taxon>
        <taxon>Olpidiales</taxon>
        <taxon>Olpidiaceae</taxon>
        <taxon>Olpidium</taxon>
    </lineage>
</organism>
<comment type="caution">
    <text evidence="2">The sequence shown here is derived from an EMBL/GenBank/DDBJ whole genome shotgun (WGS) entry which is preliminary data.</text>
</comment>